<dbReference type="PANTHER" id="PTHR37487">
    <property type="entry name" value="CHROMOSOME 1, WHOLE GENOME SHOTGUN SEQUENCE"/>
    <property type="match status" value="1"/>
</dbReference>
<dbReference type="Proteomes" id="UP000054477">
    <property type="component" value="Unassembled WGS sequence"/>
</dbReference>
<evidence type="ECO:0000313" key="2">
    <source>
        <dbReference type="EMBL" id="KIK10186.1"/>
    </source>
</evidence>
<accession>A0A0C9XZ13</accession>
<keyword evidence="3" id="KW-1185">Reference proteome</keyword>
<gene>
    <name evidence="2" type="ORF">K443DRAFT_167</name>
</gene>
<dbReference type="PANTHER" id="PTHR37487:SF2">
    <property type="entry name" value="EXPRESSED PROTEIN"/>
    <property type="match status" value="1"/>
</dbReference>
<reference evidence="2 3" key="1">
    <citation type="submission" date="2014-04" db="EMBL/GenBank/DDBJ databases">
        <authorList>
            <consortium name="DOE Joint Genome Institute"/>
            <person name="Kuo A."/>
            <person name="Kohler A."/>
            <person name="Nagy L.G."/>
            <person name="Floudas D."/>
            <person name="Copeland A."/>
            <person name="Barry K.W."/>
            <person name="Cichocki N."/>
            <person name="Veneault-Fourrey C."/>
            <person name="LaButti K."/>
            <person name="Lindquist E.A."/>
            <person name="Lipzen A."/>
            <person name="Lundell T."/>
            <person name="Morin E."/>
            <person name="Murat C."/>
            <person name="Sun H."/>
            <person name="Tunlid A."/>
            <person name="Henrissat B."/>
            <person name="Grigoriev I.V."/>
            <person name="Hibbett D.S."/>
            <person name="Martin F."/>
            <person name="Nordberg H.P."/>
            <person name="Cantor M.N."/>
            <person name="Hua S.X."/>
        </authorList>
    </citation>
    <scope>NUCLEOTIDE SEQUENCE [LARGE SCALE GENOMIC DNA]</scope>
    <source>
        <strain evidence="2 3">LaAM-08-1</strain>
    </source>
</reference>
<dbReference type="AlphaFoldDB" id="A0A0C9XZ13"/>
<name>A0A0C9XZ13_9AGAR</name>
<evidence type="ECO:0000313" key="3">
    <source>
        <dbReference type="Proteomes" id="UP000054477"/>
    </source>
</evidence>
<organism evidence="2 3">
    <name type="scientific">Laccaria amethystina LaAM-08-1</name>
    <dbReference type="NCBI Taxonomy" id="1095629"/>
    <lineage>
        <taxon>Eukaryota</taxon>
        <taxon>Fungi</taxon>
        <taxon>Dikarya</taxon>
        <taxon>Basidiomycota</taxon>
        <taxon>Agaricomycotina</taxon>
        <taxon>Agaricomycetes</taxon>
        <taxon>Agaricomycetidae</taxon>
        <taxon>Agaricales</taxon>
        <taxon>Agaricineae</taxon>
        <taxon>Hydnangiaceae</taxon>
        <taxon>Laccaria</taxon>
    </lineage>
</organism>
<dbReference type="HOGENOM" id="CLU_063099_4_1_1"/>
<dbReference type="EMBL" id="KN838536">
    <property type="protein sequence ID" value="KIK10186.1"/>
    <property type="molecule type" value="Genomic_DNA"/>
</dbReference>
<feature type="chain" id="PRO_5002223063" evidence="1">
    <location>
        <begin position="19"/>
        <end position="131"/>
    </location>
</feature>
<dbReference type="OrthoDB" id="3362246at2759"/>
<evidence type="ECO:0000256" key="1">
    <source>
        <dbReference type="SAM" id="SignalP"/>
    </source>
</evidence>
<reference evidence="3" key="2">
    <citation type="submission" date="2015-01" db="EMBL/GenBank/DDBJ databases">
        <title>Evolutionary Origins and Diversification of the Mycorrhizal Mutualists.</title>
        <authorList>
            <consortium name="DOE Joint Genome Institute"/>
            <consortium name="Mycorrhizal Genomics Consortium"/>
            <person name="Kohler A."/>
            <person name="Kuo A."/>
            <person name="Nagy L.G."/>
            <person name="Floudas D."/>
            <person name="Copeland A."/>
            <person name="Barry K.W."/>
            <person name="Cichocki N."/>
            <person name="Veneault-Fourrey C."/>
            <person name="LaButti K."/>
            <person name="Lindquist E.A."/>
            <person name="Lipzen A."/>
            <person name="Lundell T."/>
            <person name="Morin E."/>
            <person name="Murat C."/>
            <person name="Riley R."/>
            <person name="Ohm R."/>
            <person name="Sun H."/>
            <person name="Tunlid A."/>
            <person name="Henrissat B."/>
            <person name="Grigoriev I.V."/>
            <person name="Hibbett D.S."/>
            <person name="Martin F."/>
        </authorList>
    </citation>
    <scope>NUCLEOTIDE SEQUENCE [LARGE SCALE GENOMIC DNA]</scope>
    <source>
        <strain evidence="3">LaAM-08-1</strain>
    </source>
</reference>
<feature type="signal peptide" evidence="1">
    <location>
        <begin position="1"/>
        <end position="18"/>
    </location>
</feature>
<protein>
    <submittedName>
        <fullName evidence="2">Uncharacterized protein</fullName>
    </submittedName>
</protein>
<proteinExistence type="predicted"/>
<keyword evidence="1" id="KW-0732">Signal</keyword>
<sequence>MKFARAGALASLVPGILPLTVNTLSASVTFCEPLLISWVGGTPPYYLSFVPPGQVNAPPLKTFPPQNGYQTTWLVDLSAGTSFKTSIMDSTGAQAYSADTVTIEAPGAGTTCSISTTGTGSPIPTRSAGGF</sequence>